<evidence type="ECO:0000313" key="2">
    <source>
        <dbReference type="EMBL" id="KAF2454946.1"/>
    </source>
</evidence>
<dbReference type="AlphaFoldDB" id="A0A6A6NT89"/>
<feature type="transmembrane region" description="Helical" evidence="1">
    <location>
        <begin position="22"/>
        <end position="45"/>
    </location>
</feature>
<keyword evidence="1" id="KW-0812">Transmembrane</keyword>
<keyword evidence="1" id="KW-0472">Membrane</keyword>
<gene>
    <name evidence="2" type="ORF">BDY21DRAFT_97386</name>
</gene>
<organism evidence="2 3">
    <name type="scientific">Lineolata rhizophorae</name>
    <dbReference type="NCBI Taxonomy" id="578093"/>
    <lineage>
        <taxon>Eukaryota</taxon>
        <taxon>Fungi</taxon>
        <taxon>Dikarya</taxon>
        <taxon>Ascomycota</taxon>
        <taxon>Pezizomycotina</taxon>
        <taxon>Dothideomycetes</taxon>
        <taxon>Dothideomycetes incertae sedis</taxon>
        <taxon>Lineolatales</taxon>
        <taxon>Lineolataceae</taxon>
        <taxon>Lineolata</taxon>
    </lineage>
</organism>
<dbReference type="Proteomes" id="UP000799766">
    <property type="component" value="Unassembled WGS sequence"/>
</dbReference>
<name>A0A6A6NT89_9PEZI</name>
<feature type="transmembrane region" description="Helical" evidence="1">
    <location>
        <begin position="97"/>
        <end position="117"/>
    </location>
</feature>
<reference evidence="2" key="1">
    <citation type="journal article" date="2020" name="Stud. Mycol.">
        <title>101 Dothideomycetes genomes: a test case for predicting lifestyles and emergence of pathogens.</title>
        <authorList>
            <person name="Haridas S."/>
            <person name="Albert R."/>
            <person name="Binder M."/>
            <person name="Bloem J."/>
            <person name="Labutti K."/>
            <person name="Salamov A."/>
            <person name="Andreopoulos B."/>
            <person name="Baker S."/>
            <person name="Barry K."/>
            <person name="Bills G."/>
            <person name="Bluhm B."/>
            <person name="Cannon C."/>
            <person name="Castanera R."/>
            <person name="Culley D."/>
            <person name="Daum C."/>
            <person name="Ezra D."/>
            <person name="Gonzalez J."/>
            <person name="Henrissat B."/>
            <person name="Kuo A."/>
            <person name="Liang C."/>
            <person name="Lipzen A."/>
            <person name="Lutzoni F."/>
            <person name="Magnuson J."/>
            <person name="Mondo S."/>
            <person name="Nolan M."/>
            <person name="Ohm R."/>
            <person name="Pangilinan J."/>
            <person name="Park H.-J."/>
            <person name="Ramirez L."/>
            <person name="Alfaro M."/>
            <person name="Sun H."/>
            <person name="Tritt A."/>
            <person name="Yoshinaga Y."/>
            <person name="Zwiers L.-H."/>
            <person name="Turgeon B."/>
            <person name="Goodwin S."/>
            <person name="Spatafora J."/>
            <person name="Crous P."/>
            <person name="Grigoriev I."/>
        </authorList>
    </citation>
    <scope>NUCLEOTIDE SEQUENCE</scope>
    <source>
        <strain evidence="2">ATCC 16933</strain>
    </source>
</reference>
<dbReference type="EMBL" id="MU001689">
    <property type="protein sequence ID" value="KAF2454946.1"/>
    <property type="molecule type" value="Genomic_DNA"/>
</dbReference>
<sequence>MDQGSMGRVYCLGVCTALLRRFSGLVLSTSVLFFFSLPFLFALVYHWWSIRWACCRCVFRSGSSKVVFSIISHHNNQLIDIILTHLLVIIHRFPCSAFSPSSLSMLLFLFLLSIFPLL</sequence>
<keyword evidence="1" id="KW-1133">Transmembrane helix</keyword>
<evidence type="ECO:0000313" key="3">
    <source>
        <dbReference type="Proteomes" id="UP000799766"/>
    </source>
</evidence>
<accession>A0A6A6NT89</accession>
<protein>
    <submittedName>
        <fullName evidence="2">Uncharacterized protein</fullName>
    </submittedName>
</protein>
<keyword evidence="3" id="KW-1185">Reference proteome</keyword>
<proteinExistence type="predicted"/>
<evidence type="ECO:0000256" key="1">
    <source>
        <dbReference type="SAM" id="Phobius"/>
    </source>
</evidence>